<dbReference type="SMART" id="SM00635">
    <property type="entry name" value="BID_2"/>
    <property type="match status" value="1"/>
</dbReference>
<dbReference type="OMA" id="IVLICYH"/>
<dbReference type="InterPro" id="IPR055094">
    <property type="entry name" value="NUP210_Ig15"/>
</dbReference>
<evidence type="ECO:0000256" key="1">
    <source>
        <dbReference type="SAM" id="Phobius"/>
    </source>
</evidence>
<organism evidence="3 4">
    <name type="scientific">Cavia porcellus</name>
    <name type="common">Guinea pig</name>
    <dbReference type="NCBI Taxonomy" id="10141"/>
    <lineage>
        <taxon>Eukaryota</taxon>
        <taxon>Metazoa</taxon>
        <taxon>Chordata</taxon>
        <taxon>Craniata</taxon>
        <taxon>Vertebrata</taxon>
        <taxon>Euteleostomi</taxon>
        <taxon>Mammalia</taxon>
        <taxon>Eutheria</taxon>
        <taxon>Euarchontoglires</taxon>
        <taxon>Glires</taxon>
        <taxon>Rodentia</taxon>
        <taxon>Hystricomorpha</taxon>
        <taxon>Caviidae</taxon>
        <taxon>Cavia</taxon>
    </lineage>
</organism>
<dbReference type="PANTHER" id="PTHR23019">
    <property type="entry name" value="NUCLEAR PORE MEMBRANE GLYCOPROTEIN GP210-RELATED"/>
    <property type="match status" value="1"/>
</dbReference>
<feature type="transmembrane region" description="Helical" evidence="1">
    <location>
        <begin position="595"/>
        <end position="615"/>
    </location>
</feature>
<dbReference type="STRING" id="10141.ENSCPOP00000006544"/>
<dbReference type="VEuPathDB" id="HostDB:ENSCPOG00000007264"/>
<reference evidence="4" key="1">
    <citation type="journal article" date="2011" name="Nature">
        <title>A high-resolution map of human evolutionary constraint using 29 mammals.</title>
        <authorList>
            <person name="Lindblad-Toh K."/>
            <person name="Garber M."/>
            <person name="Zuk O."/>
            <person name="Lin M.F."/>
            <person name="Parker B.J."/>
            <person name="Washietl S."/>
            <person name="Kheradpour P."/>
            <person name="Ernst J."/>
            <person name="Jordan G."/>
            <person name="Mauceli E."/>
            <person name="Ward L.D."/>
            <person name="Lowe C.B."/>
            <person name="Holloway A.K."/>
            <person name="Clamp M."/>
            <person name="Gnerre S."/>
            <person name="Alfoldi J."/>
            <person name="Beal K."/>
            <person name="Chang J."/>
            <person name="Clawson H."/>
            <person name="Cuff J."/>
            <person name="Di Palma F."/>
            <person name="Fitzgerald S."/>
            <person name="Flicek P."/>
            <person name="Guttman M."/>
            <person name="Hubisz M.J."/>
            <person name="Jaffe D.B."/>
            <person name="Jungreis I."/>
            <person name="Kent W.J."/>
            <person name="Kostka D."/>
            <person name="Lara M."/>
            <person name="Martins A.L."/>
            <person name="Massingham T."/>
            <person name="Moltke I."/>
            <person name="Raney B.J."/>
            <person name="Rasmussen M.D."/>
            <person name="Robinson J."/>
            <person name="Stark A."/>
            <person name="Vilella A.J."/>
            <person name="Wen J."/>
            <person name="Xie X."/>
            <person name="Zody M.C."/>
            <person name="Baldwin J."/>
            <person name="Bloom T."/>
            <person name="Chin C.W."/>
            <person name="Heiman D."/>
            <person name="Nicol R."/>
            <person name="Nusbaum C."/>
            <person name="Young S."/>
            <person name="Wilkinson J."/>
            <person name="Worley K.C."/>
            <person name="Kovar C.L."/>
            <person name="Muzny D.M."/>
            <person name="Gibbs R.A."/>
            <person name="Cree A."/>
            <person name="Dihn H.H."/>
            <person name="Fowler G."/>
            <person name="Jhangiani S."/>
            <person name="Joshi V."/>
            <person name="Lee S."/>
            <person name="Lewis L.R."/>
            <person name="Nazareth L.V."/>
            <person name="Okwuonu G."/>
            <person name="Santibanez J."/>
            <person name="Warren W.C."/>
            <person name="Mardis E.R."/>
            <person name="Weinstock G.M."/>
            <person name="Wilson R.K."/>
            <person name="Delehaunty K."/>
            <person name="Dooling D."/>
            <person name="Fronik C."/>
            <person name="Fulton L."/>
            <person name="Fulton B."/>
            <person name="Graves T."/>
            <person name="Minx P."/>
            <person name="Sodergren E."/>
            <person name="Birney E."/>
            <person name="Margulies E.H."/>
            <person name="Herrero J."/>
            <person name="Green E.D."/>
            <person name="Haussler D."/>
            <person name="Siepel A."/>
            <person name="Goldman N."/>
            <person name="Pollard K.S."/>
            <person name="Pedersen J.S."/>
            <person name="Lander E.S."/>
            <person name="Kellis M."/>
        </authorList>
    </citation>
    <scope>NUCLEOTIDE SEQUENCE [LARGE SCALE GENOMIC DNA]</scope>
    <source>
        <strain evidence="4">2N</strain>
    </source>
</reference>
<dbReference type="Pfam" id="PF22959">
    <property type="entry name" value="Ig_NUP210_15th"/>
    <property type="match status" value="1"/>
</dbReference>
<feature type="domain" description="BIG2" evidence="2">
    <location>
        <begin position="14"/>
        <end position="89"/>
    </location>
</feature>
<dbReference type="HOGENOM" id="CLU_001205_1_1_1"/>
<dbReference type="Pfam" id="PF25354">
    <property type="entry name" value="Ig_NUP210_16th"/>
    <property type="match status" value="1"/>
</dbReference>
<dbReference type="Pfam" id="PF26183">
    <property type="entry name" value="Ig_NUP210_14th"/>
    <property type="match status" value="1"/>
</dbReference>
<accession>H0V9P3</accession>
<dbReference type="Ensembl" id="ENSCPOT00000007336.3">
    <property type="protein sequence ID" value="ENSCPOP00000006544.3"/>
    <property type="gene ID" value="ENSCPOG00000007264.4"/>
</dbReference>
<dbReference type="Pfam" id="PF26181">
    <property type="entry name" value="Ig_NUP210_13th"/>
    <property type="match status" value="1"/>
</dbReference>
<evidence type="ECO:0000313" key="4">
    <source>
        <dbReference type="Proteomes" id="UP000005447"/>
    </source>
</evidence>
<sequence length="668" mass="73757">MGRKFTSAPRHIEVFPPFRLVPEKMTLIPANMMQVMCEGGPQPQSIILFSISNQTVAAVNRRGQVTGRVVGTAVVHGTIQTVNEDTGKVIVFSQDEMQIEVVRLRSVRIVAATTRLITAVEMPVYVTGVTSTQSPFSFSNASPGLTFHWSLSKKDVLDLVPRHSEVSLQLPEENNFAMVVHTKAAGRTSIRVTVRCVNSSSGQFEGSVLELSDEIQILVFEKLRLFNSEYQPEKILMPMNSQLKLYTNREGAALVNTRILKCLPNSSVIEEDGTGLLKAGSIAGTAVLEVTSVEPFGLNQTTITGVQVAPVKYLQVSSQPKLYTASGRTLSAFPVGMVLTFIVHFYNSMGEKFHTHNTQLYLSLNRDDLLLIGPGSRNYTYTAQAMSRGVTLVGLWDQQHPGMADYIPVAVEYAIEPDTTLTFVGDVICFSTHLVSQQGEPGIWMISDDNILQTDIVTGVGVARSPGTTVIFHDIPGVVKTYREVTVKASSRLTFTYDLKTSLTNSPNSTVFKLFITTGRNDVNMKGSCTQNQILAITQVLSPETLVMCHVQFSNTLLNIPASKVFHIRSDFSVEKDKREDSDVFKRLIGSYQMFFTFFVVLASTAFIFLAYNAFLNKIQTVPVVYVPTVRTPQPGLYTSTNSPSPFCSPQASVPRNQLARWVWSTRN</sequence>
<keyword evidence="1" id="KW-0472">Membrane</keyword>
<reference evidence="3" key="2">
    <citation type="submission" date="2025-08" db="UniProtKB">
        <authorList>
            <consortium name="Ensembl"/>
        </authorList>
    </citation>
    <scope>IDENTIFICATION</scope>
    <source>
        <strain evidence="3">2N</strain>
    </source>
</reference>
<dbReference type="InterPro" id="IPR057586">
    <property type="entry name" value="Ig_NUP210_16th"/>
</dbReference>
<evidence type="ECO:0000259" key="2">
    <source>
        <dbReference type="SMART" id="SM00635"/>
    </source>
</evidence>
<dbReference type="GeneTree" id="ENSGT00390000009491"/>
<dbReference type="InterPro" id="IPR003343">
    <property type="entry name" value="Big_2"/>
</dbReference>
<dbReference type="InterPro" id="IPR058779">
    <property type="entry name" value="Ig_NUP210_13th"/>
</dbReference>
<keyword evidence="1" id="KW-1133">Transmembrane helix</keyword>
<dbReference type="GO" id="GO:0005643">
    <property type="term" value="C:nuclear pore"/>
    <property type="evidence" value="ECO:0007669"/>
    <property type="project" value="TreeGrafter"/>
</dbReference>
<dbReference type="InterPro" id="IPR045197">
    <property type="entry name" value="NUP210-like"/>
</dbReference>
<dbReference type="Pfam" id="PF02368">
    <property type="entry name" value="Big_2"/>
    <property type="match status" value="1"/>
</dbReference>
<evidence type="ECO:0000313" key="3">
    <source>
        <dbReference type="Ensembl" id="ENSCPOP00000006544.3"/>
    </source>
</evidence>
<dbReference type="Bgee" id="ENSCPOG00000007264">
    <property type="expression patterns" value="Expressed in testis"/>
</dbReference>
<dbReference type="eggNOG" id="KOG1833">
    <property type="taxonomic scope" value="Eukaryota"/>
</dbReference>
<dbReference type="PANTHER" id="PTHR23019:SF1">
    <property type="entry name" value="NUCLEAR PORE MEMBRANE GLYCOPROTEIN 210-LIKE"/>
    <property type="match status" value="1"/>
</dbReference>
<reference evidence="3" key="3">
    <citation type="submission" date="2025-09" db="UniProtKB">
        <authorList>
            <consortium name="Ensembl"/>
        </authorList>
    </citation>
    <scope>IDENTIFICATION</scope>
    <source>
        <strain evidence="3">2N</strain>
    </source>
</reference>
<proteinExistence type="predicted"/>
<dbReference type="EMBL" id="AAKN02015637">
    <property type="status" value="NOT_ANNOTATED_CDS"/>
    <property type="molecule type" value="Genomic_DNA"/>
</dbReference>
<dbReference type="AlphaFoldDB" id="H0V9P3"/>
<dbReference type="InParanoid" id="H0V9P3"/>
<keyword evidence="1" id="KW-0812">Transmembrane</keyword>
<dbReference type="Proteomes" id="UP000005447">
    <property type="component" value="Unassembled WGS sequence"/>
</dbReference>
<name>H0V9P3_CAVPO</name>
<protein>
    <recommendedName>
        <fullName evidence="2">BIG2 domain-containing protein</fullName>
    </recommendedName>
</protein>
<keyword evidence="4" id="KW-1185">Reference proteome</keyword>